<gene>
    <name evidence="3" type="ORF">GCM10022231_26310</name>
</gene>
<evidence type="ECO:0000313" key="4">
    <source>
        <dbReference type="Proteomes" id="UP001418444"/>
    </source>
</evidence>
<evidence type="ECO:0000259" key="2">
    <source>
        <dbReference type="Pfam" id="PF02720"/>
    </source>
</evidence>
<proteinExistence type="predicted"/>
<dbReference type="GO" id="GO:0004519">
    <property type="term" value="F:endonuclease activity"/>
    <property type="evidence" value="ECO:0007669"/>
    <property type="project" value="UniProtKB-KW"/>
</dbReference>
<feature type="compositionally biased region" description="Basic and acidic residues" evidence="1">
    <location>
        <begin position="514"/>
        <end position="536"/>
    </location>
</feature>
<dbReference type="RefSeq" id="WP_344784464.1">
    <property type="nucleotide sequence ID" value="NZ_BAAAZW010000007.1"/>
</dbReference>
<keyword evidence="4" id="KW-1185">Reference proteome</keyword>
<feature type="region of interest" description="Disordered" evidence="1">
    <location>
        <begin position="478"/>
        <end position="536"/>
    </location>
</feature>
<dbReference type="EMBL" id="BAAAZW010000007">
    <property type="protein sequence ID" value="GAA3964445.1"/>
    <property type="molecule type" value="Genomic_DNA"/>
</dbReference>
<keyword evidence="3" id="KW-0255">Endonuclease</keyword>
<accession>A0ABP7PEM6</accession>
<name>A0ABP7PEM6_9ACTN</name>
<evidence type="ECO:0000256" key="1">
    <source>
        <dbReference type="SAM" id="MobiDB-lite"/>
    </source>
</evidence>
<keyword evidence="3" id="KW-0540">Nuclease</keyword>
<keyword evidence="3" id="KW-0378">Hydrolase</keyword>
<reference evidence="4" key="1">
    <citation type="journal article" date="2019" name="Int. J. Syst. Evol. Microbiol.">
        <title>The Global Catalogue of Microorganisms (GCM) 10K type strain sequencing project: providing services to taxonomists for standard genome sequencing and annotation.</title>
        <authorList>
            <consortium name="The Broad Institute Genomics Platform"/>
            <consortium name="The Broad Institute Genome Sequencing Center for Infectious Disease"/>
            <person name="Wu L."/>
            <person name="Ma J."/>
        </authorList>
    </citation>
    <scope>NUCLEOTIDE SEQUENCE [LARGE SCALE GENOMIC DNA]</scope>
    <source>
        <strain evidence="4">JCM 16923</strain>
    </source>
</reference>
<dbReference type="Pfam" id="PF02720">
    <property type="entry name" value="DUF222"/>
    <property type="match status" value="1"/>
</dbReference>
<dbReference type="Proteomes" id="UP001418444">
    <property type="component" value="Unassembled WGS sequence"/>
</dbReference>
<comment type="caution">
    <text evidence="3">The sequence shown here is derived from an EMBL/GenBank/DDBJ whole genome shotgun (WGS) entry which is preliminary data.</text>
</comment>
<sequence>MVHVDRSSPWTKVDLAPVGMIEPDAGDSDRTQCRDWLVYASNARRGQSYLHWEQLRGIGQFLDIALANLHDAVIDDGAAYDPVDAYVVAQTEIQVVFGVRATQARTLVNQAVAIVERVPRVGELLRDGTITSEMFAVSVSRTAVVDEAAVIAAVDADLAESLGNAGHISEKITTHIADRVVAKHDPDAVRRRRAKAQARKNVTTRDYDDGLAGLTITTDAEEARLAWAAINALVEGCCPNDPRPLRVRRSAAATARLRRMPFECGCDDEVTCTASLDEDAVSDRQARIVIHAVCQKSTLDGDDEEPAFLDGHGVIGADHVRGLALRPDTTVRGLDLDQFGAAEEIGESPILVENTAQPADPYRPTAALDTVVRGLFPMCTVTGCERPAWNCELDHVEEYDQFQPASGGPTCLCNIAPKCKLHHIQKTQVGATDPAAGFVDDLWIDDEGTLWTSITTPHGFTAETAAPGQWVFPQLDGVTCLHRPQPPPESHTPQSTSSAGGGLKAATAHKHAWRRAERDRLRRRRERDAREDPPPF</sequence>
<evidence type="ECO:0000313" key="3">
    <source>
        <dbReference type="EMBL" id="GAA3964445.1"/>
    </source>
</evidence>
<dbReference type="InterPro" id="IPR003870">
    <property type="entry name" value="DUF222"/>
</dbReference>
<protein>
    <submittedName>
        <fullName evidence="3">HNH endonuclease signature motif containing protein</fullName>
    </submittedName>
</protein>
<feature type="domain" description="DUF222" evidence="2">
    <location>
        <begin position="83"/>
        <end position="324"/>
    </location>
</feature>
<organism evidence="3 4">
    <name type="scientific">Gordonia caeni</name>
    <dbReference type="NCBI Taxonomy" id="1007097"/>
    <lineage>
        <taxon>Bacteria</taxon>
        <taxon>Bacillati</taxon>
        <taxon>Actinomycetota</taxon>
        <taxon>Actinomycetes</taxon>
        <taxon>Mycobacteriales</taxon>
        <taxon>Gordoniaceae</taxon>
        <taxon>Gordonia</taxon>
    </lineage>
</organism>